<keyword evidence="2" id="KW-1185">Reference proteome</keyword>
<organism evidence="1 2">
    <name type="scientific">Brachionus plicatilis</name>
    <name type="common">Marine rotifer</name>
    <name type="synonym">Brachionus muelleri</name>
    <dbReference type="NCBI Taxonomy" id="10195"/>
    <lineage>
        <taxon>Eukaryota</taxon>
        <taxon>Metazoa</taxon>
        <taxon>Spiralia</taxon>
        <taxon>Gnathifera</taxon>
        <taxon>Rotifera</taxon>
        <taxon>Eurotatoria</taxon>
        <taxon>Monogononta</taxon>
        <taxon>Pseudotrocha</taxon>
        <taxon>Ploima</taxon>
        <taxon>Brachionidae</taxon>
        <taxon>Brachionus</taxon>
    </lineage>
</organism>
<proteinExistence type="predicted"/>
<evidence type="ECO:0000313" key="1">
    <source>
        <dbReference type="EMBL" id="RMZ94166.1"/>
    </source>
</evidence>
<reference evidence="1 2" key="1">
    <citation type="journal article" date="2018" name="Sci. Rep.">
        <title>Genomic signatures of local adaptation to the degree of environmental predictability in rotifers.</title>
        <authorList>
            <person name="Franch-Gras L."/>
            <person name="Hahn C."/>
            <person name="Garcia-Roger E.M."/>
            <person name="Carmona M.J."/>
            <person name="Serra M."/>
            <person name="Gomez A."/>
        </authorList>
    </citation>
    <scope>NUCLEOTIDE SEQUENCE [LARGE SCALE GENOMIC DNA]</scope>
    <source>
        <strain evidence="1">HYR1</strain>
    </source>
</reference>
<name>A0A3M7P510_BRAPC</name>
<protein>
    <submittedName>
        <fullName evidence="1">Uncharacterized protein</fullName>
    </submittedName>
</protein>
<dbReference type="EMBL" id="REGN01013244">
    <property type="protein sequence ID" value="RMZ94166.1"/>
    <property type="molecule type" value="Genomic_DNA"/>
</dbReference>
<accession>A0A3M7P510</accession>
<comment type="caution">
    <text evidence="1">The sequence shown here is derived from an EMBL/GenBank/DDBJ whole genome shotgun (WGS) entry which is preliminary data.</text>
</comment>
<evidence type="ECO:0000313" key="2">
    <source>
        <dbReference type="Proteomes" id="UP000276133"/>
    </source>
</evidence>
<dbReference type="Proteomes" id="UP000276133">
    <property type="component" value="Unassembled WGS sequence"/>
</dbReference>
<gene>
    <name evidence="1" type="ORF">BpHYR1_000191</name>
</gene>
<dbReference type="AlphaFoldDB" id="A0A3M7P510"/>
<sequence length="145" mass="17189">MIENRIINYSRVSIENSQSKKKILRSSLIYEKIKKILSNEGFCCITYQHDFPSYFKKLELQKQILEKYSEKFRLTLIELNKKLISRIEKHRFGNMSLIELIRNIIFSQETSLSSFCIYLHDKKLSSNLNCVSPTYNKLLLSINDL</sequence>